<organism evidence="2">
    <name type="scientific">Schistosoma haematobium</name>
    <name type="common">Blood fluke</name>
    <dbReference type="NCBI Taxonomy" id="6185"/>
    <lineage>
        <taxon>Eukaryota</taxon>
        <taxon>Metazoa</taxon>
        <taxon>Spiralia</taxon>
        <taxon>Lophotrochozoa</taxon>
        <taxon>Platyhelminthes</taxon>
        <taxon>Trematoda</taxon>
        <taxon>Digenea</taxon>
        <taxon>Strigeidida</taxon>
        <taxon>Schistosomatoidea</taxon>
        <taxon>Schistosomatidae</taxon>
        <taxon>Schistosoma</taxon>
    </lineage>
</organism>
<evidence type="ECO:0000313" key="2">
    <source>
        <dbReference type="EMBL" id="KGB36550.1"/>
    </source>
</evidence>
<sequence>MLQSNYLTSKLNQITQNQCGIKISKNDSVNIKCSKHRDSEDSFSVTSQDDNDDDNYDVQKLYDIGNQRHTYNDDDGEELEEEKEDSKGYLAKNQISQWIDQILEPNKNFNSLSVNSAKFNHNQKPEAVYSHISNPEDDILAQWRLRRRMEQARMEISKESYPRSNDFTQLTTSFSSITIPQYPQFPNQSLSTLLIFFVYIVHSLMETKTLHLSSFNEHNLPLIIKIHIDDKYTLKLKKYLQNKTKDYKYDSLIEYDKSIRIPVTVTPSLSSSFIESMFSSSMDKLFFLNKNINDNNSNHSLCLMESVIQPCNVYMTLVEESYYQFSMNGSLNSFECNKMFAYDESIKIHDTIYEDNGYFYPGNISLENKTSYNLPPLFQSTFESNKTFPTKIHIKDTSVQCDILKNSSTNDSQIQTNQSVLNASFNCLKSINLFNESNIHDVGTTTDGIISEIGLKAKHKSIRVMVRPQSRNVKLQTPVNMIPSNIKNSSNNRPMNKNLCISVDKIFHQQHQQTTTMTMTNDTTIADNNTLVDYNPRIPQFLPVDISESAQSIESDSWIWPATPPSIKSDKNSNHLITSTCDSHIGHAMDYQQHHTSHSSEKISNQTFTHLPGPTSTEFTSSKSTFDKEVQIGLTIARYMEENLNNVEEPDEGFPEDEILHDLRRRRTNCILKMRLVMEQIHEREAQLLNN</sequence>
<proteinExistence type="predicted"/>
<reference evidence="2" key="1">
    <citation type="journal article" date="2012" name="Nat. Genet.">
        <title>Whole-genome sequence of Schistosoma haematobium.</title>
        <authorList>
            <person name="Young N.D."/>
            <person name="Jex A.R."/>
            <person name="Li B."/>
            <person name="Liu S."/>
            <person name="Yang L."/>
            <person name="Xiong Z."/>
            <person name="Li Y."/>
            <person name="Cantacessi C."/>
            <person name="Hall R.S."/>
            <person name="Xu X."/>
            <person name="Chen F."/>
            <person name="Wu X."/>
            <person name="Zerlotini A."/>
            <person name="Oliveira G."/>
            <person name="Hofmann A."/>
            <person name="Zhang G."/>
            <person name="Fang X."/>
            <person name="Kang Y."/>
            <person name="Campbell B.E."/>
            <person name="Loukas A."/>
            <person name="Ranganathan S."/>
            <person name="Rollinson D."/>
            <person name="Rinaldi G."/>
            <person name="Brindley P.J."/>
            <person name="Yang H."/>
            <person name="Wang J."/>
            <person name="Wang J."/>
            <person name="Gasser R.B."/>
        </authorList>
    </citation>
    <scope>NUCLEOTIDE SEQUENCE [LARGE SCALE GENOMIC DNA]</scope>
</reference>
<name>A0A094ZPB7_SCHHA</name>
<evidence type="ECO:0000256" key="1">
    <source>
        <dbReference type="SAM" id="MobiDB-lite"/>
    </source>
</evidence>
<feature type="region of interest" description="Disordered" evidence="1">
    <location>
        <begin position="65"/>
        <end position="85"/>
    </location>
</feature>
<feature type="compositionally biased region" description="Acidic residues" evidence="1">
    <location>
        <begin position="73"/>
        <end position="83"/>
    </location>
</feature>
<accession>A0A094ZPB7</accession>
<protein>
    <submittedName>
        <fullName evidence="2">Uncharacterized protein</fullName>
    </submittedName>
</protein>
<gene>
    <name evidence="2" type="ORF">MS3_04854</name>
</gene>
<dbReference type="AlphaFoldDB" id="A0A094ZPB7"/>
<dbReference type="EMBL" id="KL250786">
    <property type="protein sequence ID" value="KGB36550.1"/>
    <property type="molecule type" value="Genomic_DNA"/>
</dbReference>
<feature type="region of interest" description="Disordered" evidence="1">
    <location>
        <begin position="36"/>
        <end position="55"/>
    </location>
</feature>